<evidence type="ECO:0000313" key="2">
    <source>
        <dbReference type="Proteomes" id="UP000253606"/>
    </source>
</evidence>
<name>A0A2Z5G2C1_9BACT</name>
<sequence length="90" mass="10401">MTSRKRSLQQAAIAREEEVYRREHAESYIPIGEVFANVLQGKKEIRPKVTPEVERDEQHASESESGICSKCVTTWILETTERGREVHRCD</sequence>
<organism evidence="1 2">
    <name type="scientific">Acidisarcina polymorpha</name>
    <dbReference type="NCBI Taxonomy" id="2211140"/>
    <lineage>
        <taxon>Bacteria</taxon>
        <taxon>Pseudomonadati</taxon>
        <taxon>Acidobacteriota</taxon>
        <taxon>Terriglobia</taxon>
        <taxon>Terriglobales</taxon>
        <taxon>Acidobacteriaceae</taxon>
        <taxon>Acidisarcina</taxon>
    </lineage>
</organism>
<dbReference type="AlphaFoldDB" id="A0A2Z5G2C1"/>
<gene>
    <name evidence="1" type="ORF">ACPOL_3387</name>
</gene>
<dbReference type="EMBL" id="CP030840">
    <property type="protein sequence ID" value="AXC12676.1"/>
    <property type="molecule type" value="Genomic_DNA"/>
</dbReference>
<dbReference type="Proteomes" id="UP000253606">
    <property type="component" value="Chromosome"/>
</dbReference>
<reference evidence="1 2" key="1">
    <citation type="journal article" date="2018" name="Front. Microbiol.">
        <title>Hydrolytic Capabilities as a Key to Environmental Success: Chitinolytic and Cellulolytic Acidobacteria From Acidic Sub-arctic Soils and Boreal Peatlands.</title>
        <authorList>
            <person name="Belova S.E."/>
            <person name="Ravin N.V."/>
            <person name="Pankratov T.A."/>
            <person name="Rakitin A.L."/>
            <person name="Ivanova A.A."/>
            <person name="Beletsky A.V."/>
            <person name="Mardanov A.V."/>
            <person name="Sinninghe Damste J.S."/>
            <person name="Dedysh S.N."/>
        </authorList>
    </citation>
    <scope>NUCLEOTIDE SEQUENCE [LARGE SCALE GENOMIC DNA]</scope>
    <source>
        <strain evidence="1 2">SBC82</strain>
    </source>
</reference>
<protein>
    <submittedName>
        <fullName evidence="1">Uncharacterized protein</fullName>
    </submittedName>
</protein>
<accession>A0A2Z5G2C1</accession>
<dbReference type="KEGG" id="abas:ACPOL_3387"/>
<proteinExistence type="predicted"/>
<evidence type="ECO:0000313" key="1">
    <source>
        <dbReference type="EMBL" id="AXC12676.1"/>
    </source>
</evidence>
<keyword evidence="2" id="KW-1185">Reference proteome</keyword>
<dbReference type="RefSeq" id="WP_114207821.1">
    <property type="nucleotide sequence ID" value="NZ_CP030840.1"/>
</dbReference>